<dbReference type="PANTHER" id="PTHR36113">
    <property type="entry name" value="LYASE, PUTATIVE-RELATED-RELATED"/>
    <property type="match status" value="1"/>
</dbReference>
<evidence type="ECO:0000259" key="2">
    <source>
        <dbReference type="PROSITE" id="PS51819"/>
    </source>
</evidence>
<gene>
    <name evidence="3" type="ORF">H735_04160</name>
</gene>
<dbReference type="Gene3D" id="3.10.180.10">
    <property type="entry name" value="2,3-Dihydroxybiphenyl 1,2-Dioxygenase, domain 1"/>
    <property type="match status" value="1"/>
</dbReference>
<dbReference type="GO" id="GO:0046872">
    <property type="term" value="F:metal ion binding"/>
    <property type="evidence" value="ECO:0007669"/>
    <property type="project" value="UniProtKB-KW"/>
</dbReference>
<evidence type="ECO:0000313" key="4">
    <source>
        <dbReference type="Proteomes" id="UP000031586"/>
    </source>
</evidence>
<dbReference type="Proteomes" id="UP000031586">
    <property type="component" value="Unassembled WGS sequence"/>
</dbReference>
<dbReference type="AlphaFoldDB" id="A0A0C1ZMF3"/>
<dbReference type="InterPro" id="IPR004360">
    <property type="entry name" value="Glyas_Fos-R_dOase_dom"/>
</dbReference>
<reference evidence="3 4" key="1">
    <citation type="submission" date="2014-07" db="EMBL/GenBank/DDBJ databases">
        <title>Unique and conserved regions in Vibrio harveyi and related species in comparison with the shrimp pathogen Vibrio harveyi CAIM 1792.</title>
        <authorList>
            <person name="Espinoza-Valles I."/>
            <person name="Vora G."/>
            <person name="Leekitcharoenphon P."/>
            <person name="Ussery D."/>
            <person name="Hoj L."/>
            <person name="Gomez-Gil B."/>
        </authorList>
    </citation>
    <scope>NUCLEOTIDE SEQUENCE [LARGE SCALE GENOMIC DNA]</scope>
    <source>
        <strain evidence="4">CAIM 1854 / LMG 25443</strain>
    </source>
</reference>
<dbReference type="InterPro" id="IPR037523">
    <property type="entry name" value="VOC_core"/>
</dbReference>
<dbReference type="InterPro" id="IPR029068">
    <property type="entry name" value="Glyas_Bleomycin-R_OHBP_Dase"/>
</dbReference>
<dbReference type="GO" id="GO:0004462">
    <property type="term" value="F:lactoylglutathione lyase activity"/>
    <property type="evidence" value="ECO:0007669"/>
    <property type="project" value="InterPro"/>
</dbReference>
<evidence type="ECO:0000256" key="1">
    <source>
        <dbReference type="ARBA" id="ARBA00022723"/>
    </source>
</evidence>
<dbReference type="SUPFAM" id="SSF54593">
    <property type="entry name" value="Glyoxalase/Bleomycin resistance protein/Dihydroxybiphenyl dioxygenase"/>
    <property type="match status" value="1"/>
</dbReference>
<dbReference type="PANTHER" id="PTHR36113:SF6">
    <property type="entry name" value="FOSFOMYCIN RESISTANCE PROTEIN FOSX"/>
    <property type="match status" value="1"/>
</dbReference>
<name>A0A0C1ZMF3_9VIBR</name>
<evidence type="ECO:0000313" key="3">
    <source>
        <dbReference type="EMBL" id="KIF54246.1"/>
    </source>
</evidence>
<dbReference type="PATRIC" id="fig|1229493.5.peg.5753"/>
<keyword evidence="1" id="KW-0479">Metal-binding</keyword>
<proteinExistence type="predicted"/>
<dbReference type="InterPro" id="IPR018146">
    <property type="entry name" value="Glyoxalase_1_CS"/>
</dbReference>
<dbReference type="PROSITE" id="PS00934">
    <property type="entry name" value="GLYOXALASE_I_1"/>
    <property type="match status" value="1"/>
</dbReference>
<dbReference type="PROSITE" id="PS51819">
    <property type="entry name" value="VOC"/>
    <property type="match status" value="1"/>
</dbReference>
<dbReference type="RefSeq" id="WP_020197646.1">
    <property type="nucleotide sequence ID" value="NZ_BAOH01000132.1"/>
</dbReference>
<dbReference type="EMBL" id="JPRD01000008">
    <property type="protein sequence ID" value="KIF54246.1"/>
    <property type="molecule type" value="Genomic_DNA"/>
</dbReference>
<dbReference type="InterPro" id="IPR051332">
    <property type="entry name" value="Fosfomycin_Res_Enzymes"/>
</dbReference>
<accession>A0A0C1ZMF3</accession>
<dbReference type="Pfam" id="PF00903">
    <property type="entry name" value="Glyoxalase"/>
    <property type="match status" value="1"/>
</dbReference>
<dbReference type="GO" id="GO:0016740">
    <property type="term" value="F:transferase activity"/>
    <property type="evidence" value="ECO:0007669"/>
    <property type="project" value="UniProtKB-KW"/>
</dbReference>
<protein>
    <submittedName>
        <fullName evidence="3">Glutathione transferase</fullName>
    </submittedName>
</protein>
<organism evidence="3 4">
    <name type="scientific">Vibrio owensii CAIM 1854 = LMG 25443</name>
    <dbReference type="NCBI Taxonomy" id="1229493"/>
    <lineage>
        <taxon>Bacteria</taxon>
        <taxon>Pseudomonadati</taxon>
        <taxon>Pseudomonadota</taxon>
        <taxon>Gammaproteobacteria</taxon>
        <taxon>Vibrionales</taxon>
        <taxon>Vibrionaceae</taxon>
        <taxon>Vibrio</taxon>
    </lineage>
</organism>
<sequence>MLTGLNHITIAVSDLECSLGFYINALGFKGHVKWKQGAYLSLGDLWLCLSVDKPDEKSDYSHIAFSILQQDFTDFSYKLIELDIAQWKENKSEGDSLYLLDPDGHKLEIHSGDLYSRLESIKHQPYEGLEWL</sequence>
<keyword evidence="3" id="KW-0808">Transferase</keyword>
<dbReference type="NCBIfam" id="NF000496">
    <property type="entry name" value="Fos_GSH"/>
    <property type="match status" value="1"/>
</dbReference>
<feature type="domain" description="VOC" evidence="2">
    <location>
        <begin position="4"/>
        <end position="112"/>
    </location>
</feature>
<comment type="caution">
    <text evidence="3">The sequence shown here is derived from an EMBL/GenBank/DDBJ whole genome shotgun (WGS) entry which is preliminary data.</text>
</comment>